<proteinExistence type="predicted"/>
<name>A0A150G8W3_GONPE</name>
<sequence length="908" mass="94365">MYDVFMLRVELESAEGELTAWISKVDSADTGAFPGAWGAVGLAGLPALHGFYILTLRRSCAALESCVSESMREAYSRVRAKLSSELGQIAQDEGRHLFAGTARRSGLAVLRSHALRVQSCLLSAAAAQLEPQPAQGPHGRPTRRPRRMMQAAADALTEARALLSMLQQQAEEESLASQGSSAPAHPLADEFGNELIASGILDHWSRLLLLLAACEGWQNEAARELYAMADILSGLDRCAEVDISSCSVLGATWRWELLACSPCLCFLLASHIVGLCSALDGGATYGMPGKAGDDEGEQDGGAATVAPLFTTTGLCLPRRGAPEGADTVLALWTLGLWRTSALVMTEAQALAGRGCRLLAAMPPLREGAVFDLSMRLALAAADIMAAAAAATSIDLDAVSAGRLVSAASAAQIASEALRCGLCSLRFLSPGAAVGAAMAAGMRRWWCALVAVVDAAEAGAGRRADSPLRVAWLHGIHLTMAIQQGEEGTLPPRPSPWLSAALESGFLSRVPGMLKALKGVEGGDTMQYVGLPGRNAGTEWAWAQILAFGSPRDTAPLVDLVAARLQAAVDALPRGAAAPLERRTAAAHIVEEALQDCRMIFRIAVRGFPSAAEGCAVASAAAASGDDSDGDSGTAAAARPAERPVSAAAAVSQAAVPIAAAGPERLGQMLSYMCMELLPPLSVGLMRCYLENLHGQLKREKQIASLLEDSLEWLVLLAAALKRTSDGAATAAVDAGDQDAAGGQDGMCSDAAAAAEWRRLFLLLVEMLLSVYSLAVGSLRTADCKDECEGLQHALQRTASYLAALAPKELAGLLLSCDLAGPLGSPSPPSTATTGVQGEGNVVQQLLGLRQAVEDDAAAAGGDKMELMAQRLLEVPWLAPPPADVEAWVAAAALLPPPSRSRVLMLGVA</sequence>
<dbReference type="Proteomes" id="UP000075714">
    <property type="component" value="Unassembled WGS sequence"/>
</dbReference>
<dbReference type="AlphaFoldDB" id="A0A150G8W3"/>
<feature type="region of interest" description="Disordered" evidence="1">
    <location>
        <begin position="130"/>
        <end position="151"/>
    </location>
</feature>
<gene>
    <name evidence="2" type="ORF">GPECTOR_50g594</name>
</gene>
<evidence type="ECO:0000313" key="3">
    <source>
        <dbReference type="Proteomes" id="UP000075714"/>
    </source>
</evidence>
<evidence type="ECO:0000313" key="2">
    <source>
        <dbReference type="EMBL" id="KXZ45800.1"/>
    </source>
</evidence>
<evidence type="ECO:0000256" key="1">
    <source>
        <dbReference type="SAM" id="MobiDB-lite"/>
    </source>
</evidence>
<organism evidence="2 3">
    <name type="scientific">Gonium pectorale</name>
    <name type="common">Green alga</name>
    <dbReference type="NCBI Taxonomy" id="33097"/>
    <lineage>
        <taxon>Eukaryota</taxon>
        <taxon>Viridiplantae</taxon>
        <taxon>Chlorophyta</taxon>
        <taxon>core chlorophytes</taxon>
        <taxon>Chlorophyceae</taxon>
        <taxon>CS clade</taxon>
        <taxon>Chlamydomonadales</taxon>
        <taxon>Volvocaceae</taxon>
        <taxon>Gonium</taxon>
    </lineage>
</organism>
<accession>A0A150G8W3</accession>
<dbReference type="OrthoDB" id="563652at2759"/>
<comment type="caution">
    <text evidence="2">The sequence shown here is derived from an EMBL/GenBank/DDBJ whole genome shotgun (WGS) entry which is preliminary data.</text>
</comment>
<dbReference type="EMBL" id="LSYV01000051">
    <property type="protein sequence ID" value="KXZ45800.1"/>
    <property type="molecule type" value="Genomic_DNA"/>
</dbReference>
<protein>
    <submittedName>
        <fullName evidence="2">Uncharacterized protein</fullName>
    </submittedName>
</protein>
<reference evidence="3" key="1">
    <citation type="journal article" date="2016" name="Nat. Commun.">
        <title>The Gonium pectorale genome demonstrates co-option of cell cycle regulation during the evolution of multicellularity.</title>
        <authorList>
            <person name="Hanschen E.R."/>
            <person name="Marriage T.N."/>
            <person name="Ferris P.J."/>
            <person name="Hamaji T."/>
            <person name="Toyoda A."/>
            <person name="Fujiyama A."/>
            <person name="Neme R."/>
            <person name="Noguchi H."/>
            <person name="Minakuchi Y."/>
            <person name="Suzuki M."/>
            <person name="Kawai-Toyooka H."/>
            <person name="Smith D.R."/>
            <person name="Sparks H."/>
            <person name="Anderson J."/>
            <person name="Bakaric R."/>
            <person name="Luria V."/>
            <person name="Karger A."/>
            <person name="Kirschner M.W."/>
            <person name="Durand P.M."/>
            <person name="Michod R.E."/>
            <person name="Nozaki H."/>
            <person name="Olson B.J."/>
        </authorList>
    </citation>
    <scope>NUCLEOTIDE SEQUENCE [LARGE SCALE GENOMIC DNA]</scope>
    <source>
        <strain evidence="3">NIES-2863</strain>
    </source>
</reference>
<keyword evidence="3" id="KW-1185">Reference proteome</keyword>